<reference evidence="20" key="1">
    <citation type="submission" date="2018-06" db="EMBL/GenBank/DDBJ databases">
        <title>Complete genome sequences of Mycoplasma anatis, M. anseris and M. cloacale type strains.</title>
        <authorList>
            <person name="Grozner D."/>
            <person name="Forro B."/>
            <person name="Sulyok K.M."/>
            <person name="Marton S."/>
            <person name="Kreizinger Z."/>
            <person name="Banyai K."/>
            <person name="Gyuranecz M."/>
        </authorList>
    </citation>
    <scope>NUCLEOTIDE SEQUENCE [LARGE SCALE GENOMIC DNA]</scope>
    <source>
        <strain evidence="20">NCTC 10199</strain>
    </source>
</reference>
<keyword evidence="9 19" id="KW-0436">Ligase</keyword>
<evidence type="ECO:0000256" key="2">
    <source>
        <dbReference type="ARBA" id="ARBA00004496"/>
    </source>
</evidence>
<organism evidence="19 20">
    <name type="scientific">Metamycoplasma cloacale</name>
    <dbReference type="NCBI Taxonomy" id="92401"/>
    <lineage>
        <taxon>Bacteria</taxon>
        <taxon>Bacillati</taxon>
        <taxon>Mycoplasmatota</taxon>
        <taxon>Mycoplasmoidales</taxon>
        <taxon>Metamycoplasmataceae</taxon>
        <taxon>Metamycoplasma</taxon>
    </lineage>
</organism>
<keyword evidence="8" id="KW-0820">tRNA-binding</keyword>
<evidence type="ECO:0000256" key="18">
    <source>
        <dbReference type="ARBA" id="ARBA00049255"/>
    </source>
</evidence>
<comment type="cofactor">
    <cofactor evidence="1">
        <name>Mg(2+)</name>
        <dbReference type="ChEBI" id="CHEBI:18420"/>
    </cofactor>
</comment>
<dbReference type="GO" id="GO:0000049">
    <property type="term" value="F:tRNA binding"/>
    <property type="evidence" value="ECO:0007669"/>
    <property type="project" value="UniProtKB-UniRule"/>
</dbReference>
<sequence>MIFSYNRLKKLINIDITVEQMVSAINSIGFEVEEYKPFNEVAGIKFGHVLKTYKNPNADRLTVCEIEFANDVHRIIQTTATNVKPNDYLMAFIPGAKSGKTVFAPRNMQGIVSDGMLVGLGEIGFNEDIIPEEFNDQIFTFGKIDLNLDPMEYLELNDYLIDITILSNRADANSYLIMAKEIAAYFNVKIADIEINNATLESKLSIKELNETKAFSLIETTDTEYHLDVINQMFLWKHNIKTFDNLIDLTNLTLLYTGVPTHIYNRKDMRSNEFSTKLVSQKINILGNKEVELNNNLVITNNNQVISLAATIGVEEYMYQPTNDNAIFEIASFNIKEIRKNAKQIKFDTNSSLRASKEVSLGSMLLAYDFINSQLIHCSKLINKPKVKQQKIFFDISYINKMAGFRISQTKRFKETLNKLECLGFKLDANNFIIIPTYRYDIETIQDITEEIFRFYGYDNFPAQKPSITRLHMQDPTYFNEWKYLTALRDKGYANIRTFTLIKPELNIFNPFNFTTTLNASMSKNYDHSQIRHSLIYSLNDIMIRNKKQGIHDNSFFELGMISDSVNVLGIVSNQKSFDEMKTDLMSLTNKKLTFKSSNIKELNPKASADIYLDDQFIGYIGKIHPNYLIDDAIYAEILIDQLTQNPLSYHSYNHMPLKSRDITVNVLNNQSIEETINKISTLKGIHKVYLQGIYRKDDGTKNITLSIILEEWATKKFDQEFNK</sequence>
<dbReference type="AlphaFoldDB" id="A0A2Z4LLS3"/>
<comment type="similarity">
    <text evidence="3">Belongs to the phenylalanyl-tRNA synthetase beta subunit family. Type 1 subfamily.</text>
</comment>
<evidence type="ECO:0000256" key="17">
    <source>
        <dbReference type="ARBA" id="ARBA00033189"/>
    </source>
</evidence>
<evidence type="ECO:0000256" key="9">
    <source>
        <dbReference type="ARBA" id="ARBA00022598"/>
    </source>
</evidence>
<dbReference type="InterPro" id="IPR045060">
    <property type="entry name" value="Phe-tRNA-ligase_IIc_bsu"/>
</dbReference>
<keyword evidence="20" id="KW-1185">Reference proteome</keyword>
<evidence type="ECO:0000256" key="16">
    <source>
        <dbReference type="ARBA" id="ARBA00023146"/>
    </source>
</evidence>
<dbReference type="InterPro" id="IPR005146">
    <property type="entry name" value="B3/B4_tRNA-bd"/>
</dbReference>
<dbReference type="GO" id="GO:0004826">
    <property type="term" value="F:phenylalanine-tRNA ligase activity"/>
    <property type="evidence" value="ECO:0007669"/>
    <property type="project" value="UniProtKB-EC"/>
</dbReference>
<dbReference type="GO" id="GO:0000287">
    <property type="term" value="F:magnesium ion binding"/>
    <property type="evidence" value="ECO:0007669"/>
    <property type="project" value="InterPro"/>
</dbReference>
<dbReference type="RefSeq" id="WP_029330443.1">
    <property type="nucleotide sequence ID" value="NZ_CP030103.1"/>
</dbReference>
<evidence type="ECO:0000313" key="19">
    <source>
        <dbReference type="EMBL" id="AWX42731.1"/>
    </source>
</evidence>
<comment type="subunit">
    <text evidence="4">Tetramer of two alpha and two beta subunits.</text>
</comment>
<dbReference type="Gene3D" id="3.50.40.10">
    <property type="entry name" value="Phenylalanyl-trna Synthetase, Chain B, domain 3"/>
    <property type="match status" value="1"/>
</dbReference>
<dbReference type="InterPro" id="IPR041616">
    <property type="entry name" value="PheRS_beta_core"/>
</dbReference>
<dbReference type="SUPFAM" id="SSF46955">
    <property type="entry name" value="Putative DNA-binding domain"/>
    <property type="match status" value="1"/>
</dbReference>
<evidence type="ECO:0000256" key="13">
    <source>
        <dbReference type="ARBA" id="ARBA00022842"/>
    </source>
</evidence>
<dbReference type="Proteomes" id="UP000249865">
    <property type="component" value="Chromosome"/>
</dbReference>
<dbReference type="InterPro" id="IPR012340">
    <property type="entry name" value="NA-bd_OB-fold"/>
</dbReference>
<dbReference type="Pfam" id="PF03483">
    <property type="entry name" value="B3_4"/>
    <property type="match status" value="1"/>
</dbReference>
<dbReference type="Gene3D" id="3.30.930.10">
    <property type="entry name" value="Bira Bifunctional Protein, Domain 2"/>
    <property type="match status" value="1"/>
</dbReference>
<protein>
    <recommendedName>
        <fullName evidence="6">Phenylalanine--tRNA ligase beta subunit</fullName>
        <ecNumber evidence="5">6.1.1.20</ecNumber>
    </recommendedName>
    <alternativeName>
        <fullName evidence="17">Phenylalanyl-tRNA synthetase beta subunit</fullName>
    </alternativeName>
</protein>
<dbReference type="InterPro" id="IPR002547">
    <property type="entry name" value="tRNA-bd_dom"/>
</dbReference>
<dbReference type="OrthoDB" id="9805455at2"/>
<keyword evidence="16" id="KW-0030">Aminoacyl-tRNA synthetase</keyword>
<dbReference type="InterPro" id="IPR045864">
    <property type="entry name" value="aa-tRNA-synth_II/BPL/LPL"/>
</dbReference>
<dbReference type="PROSITE" id="PS51483">
    <property type="entry name" value="B5"/>
    <property type="match status" value="1"/>
</dbReference>
<keyword evidence="14" id="KW-0694">RNA-binding</keyword>
<evidence type="ECO:0000313" key="20">
    <source>
        <dbReference type="Proteomes" id="UP000249865"/>
    </source>
</evidence>
<comment type="catalytic activity">
    <reaction evidence="18">
        <text>tRNA(Phe) + L-phenylalanine + ATP = L-phenylalanyl-tRNA(Phe) + AMP + diphosphate + H(+)</text>
        <dbReference type="Rhea" id="RHEA:19413"/>
        <dbReference type="Rhea" id="RHEA-COMP:9668"/>
        <dbReference type="Rhea" id="RHEA-COMP:9699"/>
        <dbReference type="ChEBI" id="CHEBI:15378"/>
        <dbReference type="ChEBI" id="CHEBI:30616"/>
        <dbReference type="ChEBI" id="CHEBI:33019"/>
        <dbReference type="ChEBI" id="CHEBI:58095"/>
        <dbReference type="ChEBI" id="CHEBI:78442"/>
        <dbReference type="ChEBI" id="CHEBI:78531"/>
        <dbReference type="ChEBI" id="CHEBI:456215"/>
        <dbReference type="EC" id="6.1.1.20"/>
    </reaction>
</comment>
<keyword evidence="10" id="KW-0479">Metal-binding</keyword>
<dbReference type="InterPro" id="IPR033714">
    <property type="entry name" value="tRNA_bind_bactPheRS"/>
</dbReference>
<dbReference type="Pfam" id="PF01588">
    <property type="entry name" value="tRNA_bind"/>
    <property type="match status" value="1"/>
</dbReference>
<name>A0A2Z4LLS3_9BACT</name>
<evidence type="ECO:0000256" key="15">
    <source>
        <dbReference type="ARBA" id="ARBA00022917"/>
    </source>
</evidence>
<dbReference type="Gene3D" id="3.30.56.10">
    <property type="match status" value="2"/>
</dbReference>
<keyword evidence="13" id="KW-0460">Magnesium</keyword>
<keyword evidence="12" id="KW-0067">ATP-binding</keyword>
<comment type="subcellular location">
    <subcellularLocation>
        <location evidence="2">Cytoplasm</location>
    </subcellularLocation>
</comment>
<dbReference type="SUPFAM" id="SSF56037">
    <property type="entry name" value="PheT/TilS domain"/>
    <property type="match status" value="1"/>
</dbReference>
<keyword evidence="11" id="KW-0547">Nucleotide-binding</keyword>
<dbReference type="PROSITE" id="PS50886">
    <property type="entry name" value="TRBD"/>
    <property type="match status" value="1"/>
</dbReference>
<evidence type="ECO:0000256" key="8">
    <source>
        <dbReference type="ARBA" id="ARBA00022555"/>
    </source>
</evidence>
<evidence type="ECO:0000256" key="6">
    <source>
        <dbReference type="ARBA" id="ARBA00017032"/>
    </source>
</evidence>
<dbReference type="NCBIfam" id="TIGR00472">
    <property type="entry name" value="pheT_bact"/>
    <property type="match status" value="1"/>
</dbReference>
<dbReference type="Gene3D" id="2.40.50.140">
    <property type="entry name" value="Nucleic acid-binding proteins"/>
    <property type="match status" value="1"/>
</dbReference>
<evidence type="ECO:0000256" key="7">
    <source>
        <dbReference type="ARBA" id="ARBA00022490"/>
    </source>
</evidence>
<dbReference type="PANTHER" id="PTHR10947:SF0">
    <property type="entry name" value="PHENYLALANINE--TRNA LIGASE BETA SUBUNIT"/>
    <property type="match status" value="1"/>
</dbReference>
<dbReference type="SMART" id="SM00874">
    <property type="entry name" value="B5"/>
    <property type="match status" value="1"/>
</dbReference>
<dbReference type="PANTHER" id="PTHR10947">
    <property type="entry name" value="PHENYLALANYL-TRNA SYNTHETASE BETA CHAIN AND LEUCINE-RICH REPEAT-CONTAINING PROTEIN 47"/>
    <property type="match status" value="1"/>
</dbReference>
<dbReference type="InterPro" id="IPR004532">
    <property type="entry name" value="Phe-tRNA-ligase_IIc_bsu_bact"/>
</dbReference>
<evidence type="ECO:0000256" key="12">
    <source>
        <dbReference type="ARBA" id="ARBA00022840"/>
    </source>
</evidence>
<dbReference type="SUPFAM" id="SSF50249">
    <property type="entry name" value="Nucleic acid-binding proteins"/>
    <property type="match status" value="1"/>
</dbReference>
<dbReference type="CDD" id="cd02796">
    <property type="entry name" value="tRNA_bind_bactPheRS"/>
    <property type="match status" value="1"/>
</dbReference>
<evidence type="ECO:0000256" key="10">
    <source>
        <dbReference type="ARBA" id="ARBA00022723"/>
    </source>
</evidence>
<dbReference type="Pfam" id="PF17759">
    <property type="entry name" value="tRNA_synthFbeta"/>
    <property type="match status" value="1"/>
</dbReference>
<dbReference type="InterPro" id="IPR005147">
    <property type="entry name" value="tRNA_synthase_B5-dom"/>
</dbReference>
<evidence type="ECO:0000256" key="3">
    <source>
        <dbReference type="ARBA" id="ARBA00008653"/>
    </source>
</evidence>
<dbReference type="SMART" id="SM00873">
    <property type="entry name" value="B3_4"/>
    <property type="match status" value="1"/>
</dbReference>
<dbReference type="NCBIfam" id="NF001882">
    <property type="entry name" value="PRK00629.5-4"/>
    <property type="match status" value="1"/>
</dbReference>
<dbReference type="EMBL" id="CP030103">
    <property type="protein sequence ID" value="AWX42731.1"/>
    <property type="molecule type" value="Genomic_DNA"/>
</dbReference>
<gene>
    <name evidence="19" type="ORF">DK849_01405</name>
</gene>
<dbReference type="EC" id="6.1.1.20" evidence="5"/>
<keyword evidence="15" id="KW-0648">Protein biosynthesis</keyword>
<dbReference type="KEGG" id="mclo:DK849_01405"/>
<dbReference type="GO" id="GO:0005524">
    <property type="term" value="F:ATP binding"/>
    <property type="evidence" value="ECO:0007669"/>
    <property type="project" value="UniProtKB-KW"/>
</dbReference>
<keyword evidence="7" id="KW-0963">Cytoplasm</keyword>
<dbReference type="InterPro" id="IPR020825">
    <property type="entry name" value="Phe-tRNA_synthase-like_B3/B4"/>
</dbReference>
<accession>A0A2Z4LLS3</accession>
<dbReference type="GO" id="GO:0009328">
    <property type="term" value="C:phenylalanine-tRNA ligase complex"/>
    <property type="evidence" value="ECO:0007669"/>
    <property type="project" value="TreeGrafter"/>
</dbReference>
<dbReference type="Pfam" id="PF03484">
    <property type="entry name" value="B5"/>
    <property type="match status" value="1"/>
</dbReference>
<dbReference type="InterPro" id="IPR009061">
    <property type="entry name" value="DNA-bd_dom_put_sf"/>
</dbReference>
<evidence type="ECO:0000256" key="5">
    <source>
        <dbReference type="ARBA" id="ARBA00012814"/>
    </source>
</evidence>
<evidence type="ECO:0000256" key="11">
    <source>
        <dbReference type="ARBA" id="ARBA00022741"/>
    </source>
</evidence>
<evidence type="ECO:0000256" key="1">
    <source>
        <dbReference type="ARBA" id="ARBA00001946"/>
    </source>
</evidence>
<dbReference type="GO" id="GO:0006432">
    <property type="term" value="P:phenylalanyl-tRNA aminoacylation"/>
    <property type="evidence" value="ECO:0007669"/>
    <property type="project" value="InterPro"/>
</dbReference>
<evidence type="ECO:0000256" key="4">
    <source>
        <dbReference type="ARBA" id="ARBA00011209"/>
    </source>
</evidence>
<dbReference type="SUPFAM" id="SSF55681">
    <property type="entry name" value="Class II aaRS and biotin synthetases"/>
    <property type="match status" value="1"/>
</dbReference>
<evidence type="ECO:0000256" key="14">
    <source>
        <dbReference type="ARBA" id="ARBA00022884"/>
    </source>
</evidence>
<proteinExistence type="inferred from homology"/>